<keyword evidence="2" id="KW-1185">Reference proteome</keyword>
<proteinExistence type="predicted"/>
<protein>
    <submittedName>
        <fullName evidence="1">8285_t:CDS:1</fullName>
    </submittedName>
</protein>
<organism evidence="1 2">
    <name type="scientific">Funneliformis caledonium</name>
    <dbReference type="NCBI Taxonomy" id="1117310"/>
    <lineage>
        <taxon>Eukaryota</taxon>
        <taxon>Fungi</taxon>
        <taxon>Fungi incertae sedis</taxon>
        <taxon>Mucoromycota</taxon>
        <taxon>Glomeromycotina</taxon>
        <taxon>Glomeromycetes</taxon>
        <taxon>Glomerales</taxon>
        <taxon>Glomeraceae</taxon>
        <taxon>Funneliformis</taxon>
    </lineage>
</organism>
<name>A0A9N8ZCC0_9GLOM</name>
<evidence type="ECO:0000313" key="1">
    <source>
        <dbReference type="EMBL" id="CAG8490278.1"/>
    </source>
</evidence>
<dbReference type="Proteomes" id="UP000789570">
    <property type="component" value="Unassembled WGS sequence"/>
</dbReference>
<dbReference type="EMBL" id="CAJVPQ010000535">
    <property type="protein sequence ID" value="CAG8490278.1"/>
    <property type="molecule type" value="Genomic_DNA"/>
</dbReference>
<comment type="caution">
    <text evidence="1">The sequence shown here is derived from an EMBL/GenBank/DDBJ whole genome shotgun (WGS) entry which is preliminary data.</text>
</comment>
<dbReference type="OrthoDB" id="10527332at2759"/>
<reference evidence="1" key="1">
    <citation type="submission" date="2021-06" db="EMBL/GenBank/DDBJ databases">
        <authorList>
            <person name="Kallberg Y."/>
            <person name="Tangrot J."/>
            <person name="Rosling A."/>
        </authorList>
    </citation>
    <scope>NUCLEOTIDE SEQUENCE</scope>
    <source>
        <strain evidence="1">UK204</strain>
    </source>
</reference>
<sequence>MNQIRFIQLELPSTLAPSMRTVSMKTESIITTIKINKFNKFNPIEPLTLLTYPNVALLVFNKVIMTITLYIQNLLIGDLLSAAYGLTSSSFTLYLGQDI</sequence>
<dbReference type="AlphaFoldDB" id="A0A9N8ZCC0"/>
<gene>
    <name evidence="1" type="ORF">FCALED_LOCUS3173</name>
</gene>
<evidence type="ECO:0000313" key="2">
    <source>
        <dbReference type="Proteomes" id="UP000789570"/>
    </source>
</evidence>
<accession>A0A9N8ZCC0</accession>